<comment type="caution">
    <text evidence="4">The sequence shown here is derived from an EMBL/GenBank/DDBJ whole genome shotgun (WGS) entry which is preliminary data.</text>
</comment>
<evidence type="ECO:0000313" key="4">
    <source>
        <dbReference type="EMBL" id="KAF9463009.1"/>
    </source>
</evidence>
<proteinExistence type="predicted"/>
<organism evidence="4 5">
    <name type="scientific">Collybia nuda</name>
    <dbReference type="NCBI Taxonomy" id="64659"/>
    <lineage>
        <taxon>Eukaryota</taxon>
        <taxon>Fungi</taxon>
        <taxon>Dikarya</taxon>
        <taxon>Basidiomycota</taxon>
        <taxon>Agaricomycotina</taxon>
        <taxon>Agaricomycetes</taxon>
        <taxon>Agaricomycetidae</taxon>
        <taxon>Agaricales</taxon>
        <taxon>Tricholomatineae</taxon>
        <taxon>Clitocybaceae</taxon>
        <taxon>Collybia</taxon>
    </lineage>
</organism>
<feature type="transmembrane region" description="Helical" evidence="2">
    <location>
        <begin position="86"/>
        <end position="104"/>
    </location>
</feature>
<keyword evidence="2" id="KW-1133">Transmembrane helix</keyword>
<accession>A0A9P5Y5E0</accession>
<feature type="transmembrane region" description="Helical" evidence="2">
    <location>
        <begin position="6"/>
        <end position="29"/>
    </location>
</feature>
<dbReference type="PANTHER" id="PTHR40465">
    <property type="entry name" value="CHROMOSOME 1, WHOLE GENOME SHOTGUN SEQUENCE"/>
    <property type="match status" value="1"/>
</dbReference>
<evidence type="ECO:0000313" key="5">
    <source>
        <dbReference type="Proteomes" id="UP000807353"/>
    </source>
</evidence>
<name>A0A9P5Y5E0_9AGAR</name>
<feature type="region of interest" description="Disordered" evidence="1">
    <location>
        <begin position="301"/>
        <end position="341"/>
    </location>
</feature>
<feature type="transmembrane region" description="Helical" evidence="2">
    <location>
        <begin position="197"/>
        <end position="217"/>
    </location>
</feature>
<dbReference type="Proteomes" id="UP000807353">
    <property type="component" value="Unassembled WGS sequence"/>
</dbReference>
<keyword evidence="5" id="KW-1185">Reference proteome</keyword>
<feature type="transmembrane region" description="Helical" evidence="2">
    <location>
        <begin position="116"/>
        <end position="142"/>
    </location>
</feature>
<dbReference type="Pfam" id="PF20152">
    <property type="entry name" value="DUF6534"/>
    <property type="match status" value="1"/>
</dbReference>
<feature type="transmembrane region" description="Helical" evidence="2">
    <location>
        <begin position="154"/>
        <end position="177"/>
    </location>
</feature>
<sequence>MGFFDTSLGALLIGIFFNTYLYGIVTYQYASYHNTKFNDPLWIRVLVFCLFLLDSFHSASVIYMAWVYSVENYVNPLALLNPVWPYPFTVVATSVTAFLTQAFLGYRILRLTKSMLVYYAVLFLSTATLVIGVVCGVLVWRVKYLSQVVAVRPIVTTWLCLEVGVDSTITGILTYVLSGSRTGFHNSDTVINRLIRASIQTGLFSGIFSILSLVFFLKSPMTHFFGTFGIPISRVYTNTLMDTLLARHELRGLFKGTRETRQSDAIWIVHDTQAITMRNRQASHNSIQLHIRKEIYTDAQIGNDEGTSAPSPDSSKKLLGSRASPGTHVSEFSKHEKALSI</sequence>
<protein>
    <recommendedName>
        <fullName evidence="3">DUF6534 domain-containing protein</fullName>
    </recommendedName>
</protein>
<evidence type="ECO:0000256" key="2">
    <source>
        <dbReference type="SAM" id="Phobius"/>
    </source>
</evidence>
<dbReference type="AlphaFoldDB" id="A0A9P5Y5E0"/>
<dbReference type="EMBL" id="MU150266">
    <property type="protein sequence ID" value="KAF9463009.1"/>
    <property type="molecule type" value="Genomic_DNA"/>
</dbReference>
<keyword evidence="2" id="KW-0472">Membrane</keyword>
<evidence type="ECO:0000256" key="1">
    <source>
        <dbReference type="SAM" id="MobiDB-lite"/>
    </source>
</evidence>
<dbReference type="InterPro" id="IPR045339">
    <property type="entry name" value="DUF6534"/>
</dbReference>
<feature type="transmembrane region" description="Helical" evidence="2">
    <location>
        <begin position="41"/>
        <end position="66"/>
    </location>
</feature>
<evidence type="ECO:0000259" key="3">
    <source>
        <dbReference type="Pfam" id="PF20152"/>
    </source>
</evidence>
<dbReference type="OrthoDB" id="2562493at2759"/>
<reference evidence="4" key="1">
    <citation type="submission" date="2020-11" db="EMBL/GenBank/DDBJ databases">
        <authorList>
            <consortium name="DOE Joint Genome Institute"/>
            <person name="Ahrendt S."/>
            <person name="Riley R."/>
            <person name="Andreopoulos W."/>
            <person name="Labutti K."/>
            <person name="Pangilinan J."/>
            <person name="Ruiz-Duenas F.J."/>
            <person name="Barrasa J.M."/>
            <person name="Sanchez-Garcia M."/>
            <person name="Camarero S."/>
            <person name="Miyauchi S."/>
            <person name="Serrano A."/>
            <person name="Linde D."/>
            <person name="Babiker R."/>
            <person name="Drula E."/>
            <person name="Ayuso-Fernandez I."/>
            <person name="Pacheco R."/>
            <person name="Padilla G."/>
            <person name="Ferreira P."/>
            <person name="Barriuso J."/>
            <person name="Kellner H."/>
            <person name="Castanera R."/>
            <person name="Alfaro M."/>
            <person name="Ramirez L."/>
            <person name="Pisabarro A.G."/>
            <person name="Kuo A."/>
            <person name="Tritt A."/>
            <person name="Lipzen A."/>
            <person name="He G."/>
            <person name="Yan M."/>
            <person name="Ng V."/>
            <person name="Cullen D."/>
            <person name="Martin F."/>
            <person name="Rosso M.-N."/>
            <person name="Henrissat B."/>
            <person name="Hibbett D."/>
            <person name="Martinez A.T."/>
            <person name="Grigoriev I.V."/>
        </authorList>
    </citation>
    <scope>NUCLEOTIDE SEQUENCE</scope>
    <source>
        <strain evidence="4">CBS 247.69</strain>
    </source>
</reference>
<feature type="compositionally biased region" description="Basic and acidic residues" evidence="1">
    <location>
        <begin position="331"/>
        <end position="341"/>
    </location>
</feature>
<keyword evidence="2" id="KW-0812">Transmembrane</keyword>
<dbReference type="PANTHER" id="PTHR40465:SF1">
    <property type="entry name" value="DUF6534 DOMAIN-CONTAINING PROTEIN"/>
    <property type="match status" value="1"/>
</dbReference>
<gene>
    <name evidence="4" type="ORF">BDZ94DRAFT_1259866</name>
</gene>
<feature type="domain" description="DUF6534" evidence="3">
    <location>
        <begin position="163"/>
        <end position="248"/>
    </location>
</feature>